<gene>
    <name evidence="4" type="ORF">FLP30_11035</name>
</gene>
<dbReference type="InterPro" id="IPR036291">
    <property type="entry name" value="NAD(P)-bd_dom_sf"/>
</dbReference>
<evidence type="ECO:0000256" key="2">
    <source>
        <dbReference type="ARBA" id="ARBA00023027"/>
    </source>
</evidence>
<protein>
    <submittedName>
        <fullName evidence="4">Glyoxylate reductase (NADP(+))</fullName>
    </submittedName>
</protein>
<organism evidence="4 5">
    <name type="scientific">Acetobacter vaccinii</name>
    <dbReference type="NCBI Taxonomy" id="2592655"/>
    <lineage>
        <taxon>Bacteria</taxon>
        <taxon>Pseudomonadati</taxon>
        <taxon>Pseudomonadota</taxon>
        <taxon>Alphaproteobacteria</taxon>
        <taxon>Acetobacterales</taxon>
        <taxon>Acetobacteraceae</taxon>
        <taxon>Acetobacter</taxon>
    </lineage>
</organism>
<dbReference type="GO" id="GO:0016491">
    <property type="term" value="F:oxidoreductase activity"/>
    <property type="evidence" value="ECO:0007669"/>
    <property type="project" value="UniProtKB-KW"/>
</dbReference>
<feature type="domain" description="D-isomer specific 2-hydroxyacid dehydrogenase NAD-binding" evidence="3">
    <location>
        <begin position="113"/>
        <end position="291"/>
    </location>
</feature>
<dbReference type="AlphaFoldDB" id="A0A5C1YTI6"/>
<proteinExistence type="predicted"/>
<reference evidence="4 5" key="1">
    <citation type="submission" date="2019-09" db="EMBL/GenBank/DDBJ databases">
        <title>Genome sequencing of strain KACC 21233.</title>
        <authorList>
            <person name="Heo J."/>
            <person name="Kim S.-J."/>
            <person name="Kim J.-S."/>
            <person name="Hong S.-B."/>
            <person name="Kwon S.-W."/>
        </authorList>
    </citation>
    <scope>NUCLEOTIDE SEQUENCE [LARGE SCALE GENOMIC DNA]</scope>
    <source>
        <strain evidence="4 5">KACC 21233</strain>
    </source>
</reference>
<dbReference type="InterPro" id="IPR006140">
    <property type="entry name" value="D-isomer_DH_NAD-bd"/>
</dbReference>
<dbReference type="OrthoDB" id="9793626at2"/>
<keyword evidence="1" id="KW-0560">Oxidoreductase</keyword>
<name>A0A5C1YTI6_9PROT</name>
<dbReference type="KEGG" id="acek:FLP30_11035"/>
<dbReference type="GO" id="GO:0051287">
    <property type="term" value="F:NAD binding"/>
    <property type="evidence" value="ECO:0007669"/>
    <property type="project" value="InterPro"/>
</dbReference>
<sequence length="328" mass="35767">MSISPTRPLLLDQIGGPVAHLLADYTQQVHVISGDRNTTAPWHINGADILFTAPSRAWAEAPSSPPPEWQDGPRWVQIASAGIDSFPSWLTEGRLVTCGRGDAATPIAEYVIAALLNHERQIDALHPGSPQEWEAIVAPFRQNPSTGTLQGRTLGLAGYGAIGRAIATRARAFGMNIRAFRRGAWEEEENNIQPVSSLAELFKTSDHLVLAMPLTRETQQIVNADVLKHARPGLHLINIARGGLVDQHALLKALDNGRPAFATLDVTTPEPLPAGHPFYTHPRIHLTPHISWVGPSVRDNLVQRIRTNLTHFLGGKPLIDTIDPARGY</sequence>
<keyword evidence="2" id="KW-0520">NAD</keyword>
<dbReference type="Pfam" id="PF02826">
    <property type="entry name" value="2-Hacid_dh_C"/>
    <property type="match status" value="1"/>
</dbReference>
<dbReference type="SUPFAM" id="SSF51735">
    <property type="entry name" value="NAD(P)-binding Rossmann-fold domains"/>
    <property type="match status" value="1"/>
</dbReference>
<accession>A0A5C1YTI6</accession>
<evidence type="ECO:0000256" key="1">
    <source>
        <dbReference type="ARBA" id="ARBA00023002"/>
    </source>
</evidence>
<dbReference type="EMBL" id="CP043506">
    <property type="protein sequence ID" value="QEO18192.1"/>
    <property type="molecule type" value="Genomic_DNA"/>
</dbReference>
<evidence type="ECO:0000259" key="3">
    <source>
        <dbReference type="Pfam" id="PF02826"/>
    </source>
</evidence>
<dbReference type="PANTHER" id="PTHR43333:SF1">
    <property type="entry name" value="D-ISOMER SPECIFIC 2-HYDROXYACID DEHYDROGENASE NAD-BINDING DOMAIN-CONTAINING PROTEIN"/>
    <property type="match status" value="1"/>
</dbReference>
<evidence type="ECO:0000313" key="5">
    <source>
        <dbReference type="Proteomes" id="UP000324536"/>
    </source>
</evidence>
<keyword evidence="5" id="KW-1185">Reference proteome</keyword>
<evidence type="ECO:0000313" key="4">
    <source>
        <dbReference type="EMBL" id="QEO18192.1"/>
    </source>
</evidence>
<dbReference type="PANTHER" id="PTHR43333">
    <property type="entry name" value="2-HACID_DH_C DOMAIN-CONTAINING PROTEIN"/>
    <property type="match status" value="1"/>
</dbReference>
<dbReference type="Gene3D" id="3.40.50.720">
    <property type="entry name" value="NAD(P)-binding Rossmann-like Domain"/>
    <property type="match status" value="2"/>
</dbReference>
<dbReference type="RefSeq" id="WP_149279855.1">
    <property type="nucleotide sequence ID" value="NZ_CP043506.1"/>
</dbReference>
<dbReference type="Proteomes" id="UP000324536">
    <property type="component" value="Chromosome"/>
</dbReference>